<feature type="region of interest" description="Disordered" evidence="3">
    <location>
        <begin position="1"/>
        <end position="65"/>
    </location>
</feature>
<dbReference type="Pfam" id="PF13579">
    <property type="entry name" value="Glyco_trans_4_4"/>
    <property type="match status" value="1"/>
</dbReference>
<keyword evidence="2 6" id="KW-0808">Transferase</keyword>
<proteinExistence type="predicted"/>
<feature type="region of interest" description="Disordered" evidence="3">
    <location>
        <begin position="77"/>
        <end position="117"/>
    </location>
</feature>
<feature type="compositionally biased region" description="Basic residues" evidence="3">
    <location>
        <begin position="1"/>
        <end position="11"/>
    </location>
</feature>
<evidence type="ECO:0000259" key="4">
    <source>
        <dbReference type="Pfam" id="PF00534"/>
    </source>
</evidence>
<dbReference type="PANTHER" id="PTHR45947:SF3">
    <property type="entry name" value="SULFOQUINOVOSYL TRANSFERASE SQD2"/>
    <property type="match status" value="1"/>
</dbReference>
<sequence length="475" mass="50079">MSPAHAARRTPPHPVPLRLSPRSCPPRPVTPSRYAHHSAQIAPNRPHRHSRHPGPAPYGRRTQRLPLDPLVLSRLSVRPSGPAARPPAPSPPCRQPRSSARVSPTVSSPTASAPGPGVTHAVQVLGSGVSESGAQVRSLAAGLVARGLRVTVCGPGGSEAAYGFRGTGARFVPVEPRTSAATLTTLRAVCADAAIVHAHGTGAGLLTSLARRGGTAPLVVTWHARSPVHGARAHLRYLAERRVARGARVVLGTSADLVDLARQRGARDARLAPVAVPPPPPVPREEDPRQRKARAELGAVDRPLLFTAGRLEERQGFDVLLDAVWAWRSDDPPPLLAIAGEGPERLRLQRRIDAEGLPVRLLGRRDDVPELLAAADVAVLPNRWDARPHLAHEALHAGVPLVATAVGGVPDLVGDGAELVPYGDPEALARTVLALLADPARRERLAAAGRAQAAQWPTEDDAVAHVLGVYDELTG</sequence>
<evidence type="ECO:0000259" key="5">
    <source>
        <dbReference type="Pfam" id="PF13579"/>
    </source>
</evidence>
<feature type="domain" description="Glycosyl transferase family 1" evidence="4">
    <location>
        <begin position="292"/>
        <end position="451"/>
    </location>
</feature>
<reference evidence="6 7" key="1">
    <citation type="submission" date="2020-06" db="EMBL/GenBank/DDBJ databases">
        <title>Genome mining for natural products.</title>
        <authorList>
            <person name="Zhang B."/>
            <person name="Shi J."/>
            <person name="Ge H."/>
        </authorList>
    </citation>
    <scope>NUCLEOTIDE SEQUENCE [LARGE SCALE GENOMIC DNA]</scope>
    <source>
        <strain evidence="6 7">NA00687</strain>
    </source>
</reference>
<accession>A0A7H8NIS2</accession>
<feature type="domain" description="Glycosyltransferase subfamily 4-like N-terminal" evidence="5">
    <location>
        <begin position="133"/>
        <end position="275"/>
    </location>
</feature>
<dbReference type="GO" id="GO:0016758">
    <property type="term" value="F:hexosyltransferase activity"/>
    <property type="evidence" value="ECO:0007669"/>
    <property type="project" value="TreeGrafter"/>
</dbReference>
<evidence type="ECO:0000256" key="1">
    <source>
        <dbReference type="ARBA" id="ARBA00022676"/>
    </source>
</evidence>
<evidence type="ECO:0000256" key="2">
    <source>
        <dbReference type="ARBA" id="ARBA00022679"/>
    </source>
</evidence>
<gene>
    <name evidence="6" type="ORF">HUT08_06160</name>
</gene>
<protein>
    <submittedName>
        <fullName evidence="6">Glycosyltransferase family 4 protein</fullName>
    </submittedName>
</protein>
<dbReference type="InterPro" id="IPR050194">
    <property type="entry name" value="Glycosyltransferase_grp1"/>
</dbReference>
<dbReference type="Pfam" id="PF00534">
    <property type="entry name" value="Glycos_transf_1"/>
    <property type="match status" value="1"/>
</dbReference>
<dbReference type="CDD" id="cd03801">
    <property type="entry name" value="GT4_PimA-like"/>
    <property type="match status" value="1"/>
</dbReference>
<dbReference type="Gene3D" id="3.40.50.2000">
    <property type="entry name" value="Glycogen Phosphorylase B"/>
    <property type="match status" value="2"/>
</dbReference>
<dbReference type="InterPro" id="IPR028098">
    <property type="entry name" value="Glyco_trans_4-like_N"/>
</dbReference>
<name>A0A7H8NIS2_9ACTN</name>
<keyword evidence="7" id="KW-1185">Reference proteome</keyword>
<evidence type="ECO:0000256" key="3">
    <source>
        <dbReference type="SAM" id="MobiDB-lite"/>
    </source>
</evidence>
<dbReference type="GO" id="GO:1901137">
    <property type="term" value="P:carbohydrate derivative biosynthetic process"/>
    <property type="evidence" value="ECO:0007669"/>
    <property type="project" value="UniProtKB-ARBA"/>
</dbReference>
<dbReference type="AlphaFoldDB" id="A0A7H8NIS2"/>
<dbReference type="PANTHER" id="PTHR45947">
    <property type="entry name" value="SULFOQUINOVOSYL TRANSFERASE SQD2"/>
    <property type="match status" value="1"/>
</dbReference>
<organism evidence="6 7">
    <name type="scientific">Streptomyces buecherae</name>
    <dbReference type="NCBI Taxonomy" id="2763006"/>
    <lineage>
        <taxon>Bacteria</taxon>
        <taxon>Bacillati</taxon>
        <taxon>Actinomycetota</taxon>
        <taxon>Actinomycetes</taxon>
        <taxon>Kitasatosporales</taxon>
        <taxon>Streptomycetaceae</taxon>
        <taxon>Streptomyces</taxon>
    </lineage>
</organism>
<feature type="region of interest" description="Disordered" evidence="3">
    <location>
        <begin position="272"/>
        <end position="291"/>
    </location>
</feature>
<dbReference type="EMBL" id="CP054929">
    <property type="protein sequence ID" value="QKW54285.1"/>
    <property type="molecule type" value="Genomic_DNA"/>
</dbReference>
<feature type="compositionally biased region" description="Low complexity" evidence="3">
    <location>
        <begin position="95"/>
        <end position="117"/>
    </location>
</feature>
<dbReference type="InterPro" id="IPR001296">
    <property type="entry name" value="Glyco_trans_1"/>
</dbReference>
<keyword evidence="1" id="KW-0328">Glycosyltransferase</keyword>
<dbReference type="Proteomes" id="UP000509303">
    <property type="component" value="Chromosome"/>
</dbReference>
<dbReference type="SUPFAM" id="SSF53756">
    <property type="entry name" value="UDP-Glycosyltransferase/glycogen phosphorylase"/>
    <property type="match status" value="1"/>
</dbReference>
<feature type="compositionally biased region" description="Pro residues" evidence="3">
    <location>
        <begin position="84"/>
        <end position="94"/>
    </location>
</feature>
<evidence type="ECO:0000313" key="6">
    <source>
        <dbReference type="EMBL" id="QKW54285.1"/>
    </source>
</evidence>
<evidence type="ECO:0000313" key="7">
    <source>
        <dbReference type="Proteomes" id="UP000509303"/>
    </source>
</evidence>